<feature type="transmembrane region" description="Helical" evidence="8">
    <location>
        <begin position="469"/>
        <end position="490"/>
    </location>
</feature>
<reference evidence="9" key="1">
    <citation type="submission" date="2018-12" db="EMBL/GenBank/DDBJ databases">
        <authorList>
            <person name="Syme R.A."/>
            <person name="Farfan-Caceres L."/>
            <person name="Lichtenzveig J."/>
        </authorList>
    </citation>
    <scope>NUCLEOTIDE SEQUENCE</scope>
    <source>
        <strain evidence="9">Al4</strain>
    </source>
</reference>
<dbReference type="EMBL" id="RZGK01000007">
    <property type="protein sequence ID" value="KAF9697667.1"/>
    <property type="molecule type" value="Genomic_DNA"/>
</dbReference>
<feature type="transmembrane region" description="Helical" evidence="8">
    <location>
        <begin position="377"/>
        <end position="394"/>
    </location>
</feature>
<feature type="transmembrane region" description="Helical" evidence="8">
    <location>
        <begin position="414"/>
        <end position="435"/>
    </location>
</feature>
<reference evidence="9" key="2">
    <citation type="submission" date="2020-09" db="EMBL/GenBank/DDBJ databases">
        <title>Reference genome assembly for Australian Ascochyta lentis isolate Al4.</title>
        <authorList>
            <person name="Lee R.C."/>
            <person name="Farfan-Caceres L.M."/>
            <person name="Debler J.W."/>
            <person name="Williams A.H."/>
            <person name="Henares B.M."/>
        </authorList>
    </citation>
    <scope>NUCLEOTIDE SEQUENCE</scope>
    <source>
        <strain evidence="9">Al4</strain>
    </source>
</reference>
<feature type="transmembrane region" description="Helical" evidence="8">
    <location>
        <begin position="96"/>
        <end position="119"/>
    </location>
</feature>
<comment type="caution">
    <text evidence="9">The sequence shown here is derived from an EMBL/GenBank/DDBJ whole genome shotgun (WGS) entry which is preliminary data.</text>
</comment>
<keyword evidence="5 8" id="KW-1133">Transmembrane helix</keyword>
<feature type="transmembrane region" description="Helical" evidence="8">
    <location>
        <begin position="192"/>
        <end position="210"/>
    </location>
</feature>
<dbReference type="Proteomes" id="UP000651452">
    <property type="component" value="Unassembled WGS sequence"/>
</dbReference>
<feature type="transmembrane region" description="Helical" evidence="8">
    <location>
        <begin position="219"/>
        <end position="239"/>
    </location>
</feature>
<dbReference type="SUPFAM" id="SSF103473">
    <property type="entry name" value="MFS general substrate transporter"/>
    <property type="match status" value="2"/>
</dbReference>
<keyword evidence="4 8" id="KW-0812">Transmembrane</keyword>
<evidence type="ECO:0000256" key="4">
    <source>
        <dbReference type="ARBA" id="ARBA00022692"/>
    </source>
</evidence>
<dbReference type="InterPro" id="IPR036259">
    <property type="entry name" value="MFS_trans_sf"/>
</dbReference>
<feature type="transmembrane region" description="Helical" evidence="8">
    <location>
        <begin position="444"/>
        <end position="463"/>
    </location>
</feature>
<feature type="region of interest" description="Disordered" evidence="7">
    <location>
        <begin position="43"/>
        <end position="68"/>
    </location>
</feature>
<dbReference type="PANTHER" id="PTHR23501:SF3">
    <property type="entry name" value="MAJOR FACILITATOR SUPERFAMILY (MFS) PROFILE DOMAIN-CONTAINING PROTEIN"/>
    <property type="match status" value="1"/>
</dbReference>
<feature type="transmembrane region" description="Helical" evidence="8">
    <location>
        <begin position="584"/>
        <end position="603"/>
    </location>
</feature>
<dbReference type="PANTHER" id="PTHR23501">
    <property type="entry name" value="MAJOR FACILITATOR SUPERFAMILY"/>
    <property type="match status" value="1"/>
</dbReference>
<gene>
    <name evidence="9" type="ORF">EKO04_004339</name>
</gene>
<evidence type="ECO:0000313" key="9">
    <source>
        <dbReference type="EMBL" id="KAF9697667.1"/>
    </source>
</evidence>
<evidence type="ECO:0000256" key="8">
    <source>
        <dbReference type="SAM" id="Phobius"/>
    </source>
</evidence>
<evidence type="ECO:0000256" key="1">
    <source>
        <dbReference type="ARBA" id="ARBA00004141"/>
    </source>
</evidence>
<dbReference type="InterPro" id="IPR011701">
    <property type="entry name" value="MFS"/>
</dbReference>
<sequence length="619" mass="68158">MGFSFKGLTTSALVGGSIANNQAANEKDISDVPAAVDGHASMDVSRRADEKIGAPRTPTSMSNASDEELNKVDTTAEHGVQAIQAVTFVWTKRDLIMAYIFMWLIQFMMSFFSGCVGTLTPYVTSSFAEHSLTALTGVISSLVAGLWKLPYAKIMNIWGRPTALVIGVICYIMGLIMMAACQNVQTYCAAYTFYYMGYNSIDFSMTVFIADTSKLKNRALFIGYASSPWLITTWVYGFAVNRMVAPGGIGFKWGFGIFAIIAPFVCAPLITMFYVNQNKAKNQGLITPNPSRGSFGQTALYYLKEFDVIGILILALGLALFLLSFNLYTYQKDQWRSPMILCFLVIGFLLCICFGMWEKYLAPVTFIPWHLLKNRTVIFTYTMAASLYIAWYIWDSYFYSLLVVLFNQPVVYATYITNTYTMGSCTMSIIFGLMLRKYGKLKMYALFLGAPLTILGCGLMIKFRQPNVNIGYIVMCQVFIAFGGGILVVAEQTTLMAVSKQQDFPALLAVEAMIISIGGAIGSTIAGAIWTGVFPVRLATNLAGTSAAGDVATIYGDMTVQASYAWGSPERDGIALSYAQTQRYMLIGGTCVYATLLISIALWQNVDVRKMKQRTIGLL</sequence>
<comment type="subcellular location">
    <subcellularLocation>
        <location evidence="1">Membrane</location>
        <topology evidence="1">Multi-pass membrane protein</topology>
    </subcellularLocation>
</comment>
<proteinExistence type="inferred from homology"/>
<feature type="transmembrane region" description="Helical" evidence="8">
    <location>
        <begin position="131"/>
        <end position="149"/>
    </location>
</feature>
<evidence type="ECO:0000256" key="2">
    <source>
        <dbReference type="ARBA" id="ARBA00008335"/>
    </source>
</evidence>
<dbReference type="Gene3D" id="1.20.1250.20">
    <property type="entry name" value="MFS general substrate transporter like domains"/>
    <property type="match status" value="2"/>
</dbReference>
<evidence type="ECO:0000256" key="7">
    <source>
        <dbReference type="SAM" id="MobiDB-lite"/>
    </source>
</evidence>
<organism evidence="9 10">
    <name type="scientific">Ascochyta lentis</name>
    <dbReference type="NCBI Taxonomy" id="205686"/>
    <lineage>
        <taxon>Eukaryota</taxon>
        <taxon>Fungi</taxon>
        <taxon>Dikarya</taxon>
        <taxon>Ascomycota</taxon>
        <taxon>Pezizomycotina</taxon>
        <taxon>Dothideomycetes</taxon>
        <taxon>Pleosporomycetidae</taxon>
        <taxon>Pleosporales</taxon>
        <taxon>Pleosporineae</taxon>
        <taxon>Didymellaceae</taxon>
        <taxon>Ascochyta</taxon>
    </lineage>
</organism>
<dbReference type="FunFam" id="1.20.1250.20:FF:000284">
    <property type="entry name" value="Siderophore iron transporter mirB"/>
    <property type="match status" value="1"/>
</dbReference>
<name>A0A8H7J731_9PLEO</name>
<dbReference type="GO" id="GO:0005886">
    <property type="term" value="C:plasma membrane"/>
    <property type="evidence" value="ECO:0007669"/>
    <property type="project" value="TreeGrafter"/>
</dbReference>
<feature type="transmembrane region" description="Helical" evidence="8">
    <location>
        <begin position="251"/>
        <end position="275"/>
    </location>
</feature>
<evidence type="ECO:0000256" key="6">
    <source>
        <dbReference type="ARBA" id="ARBA00023136"/>
    </source>
</evidence>
<comment type="similarity">
    <text evidence="2">Belongs to the major facilitator superfamily.</text>
</comment>
<feature type="transmembrane region" description="Helical" evidence="8">
    <location>
        <begin position="506"/>
        <end position="530"/>
    </location>
</feature>
<evidence type="ECO:0000256" key="3">
    <source>
        <dbReference type="ARBA" id="ARBA00022448"/>
    </source>
</evidence>
<dbReference type="GO" id="GO:0022857">
    <property type="term" value="F:transmembrane transporter activity"/>
    <property type="evidence" value="ECO:0007669"/>
    <property type="project" value="InterPro"/>
</dbReference>
<evidence type="ECO:0000256" key="5">
    <source>
        <dbReference type="ARBA" id="ARBA00022989"/>
    </source>
</evidence>
<feature type="compositionally biased region" description="Basic and acidic residues" evidence="7">
    <location>
        <begin position="44"/>
        <end position="53"/>
    </location>
</feature>
<feature type="transmembrane region" description="Helical" evidence="8">
    <location>
        <begin position="335"/>
        <end position="357"/>
    </location>
</feature>
<dbReference type="AlphaFoldDB" id="A0A8H7J731"/>
<keyword evidence="10" id="KW-1185">Reference proteome</keyword>
<dbReference type="Pfam" id="PF07690">
    <property type="entry name" value="MFS_1"/>
    <property type="match status" value="1"/>
</dbReference>
<evidence type="ECO:0000313" key="10">
    <source>
        <dbReference type="Proteomes" id="UP000651452"/>
    </source>
</evidence>
<dbReference type="OrthoDB" id="4078873at2759"/>
<keyword evidence="3" id="KW-0813">Transport</keyword>
<keyword evidence="6 8" id="KW-0472">Membrane</keyword>
<protein>
    <recommendedName>
        <fullName evidence="11">Siderophore iron transporter mirB</fullName>
    </recommendedName>
</protein>
<feature type="transmembrane region" description="Helical" evidence="8">
    <location>
        <begin position="161"/>
        <end position="180"/>
    </location>
</feature>
<feature type="transmembrane region" description="Helical" evidence="8">
    <location>
        <begin position="308"/>
        <end position="329"/>
    </location>
</feature>
<accession>A0A8H7J731</accession>
<evidence type="ECO:0008006" key="11">
    <source>
        <dbReference type="Google" id="ProtNLM"/>
    </source>
</evidence>